<proteinExistence type="predicted"/>
<dbReference type="EMBL" id="HBFP01005083">
    <property type="protein sequence ID" value="CAD8819221.1"/>
    <property type="molecule type" value="Transcribed_RNA"/>
</dbReference>
<dbReference type="Pfam" id="PF10166">
    <property type="entry name" value="DUF2368"/>
    <property type="match status" value="1"/>
</dbReference>
<evidence type="ECO:0000313" key="3">
    <source>
        <dbReference type="EMBL" id="CAD8819221.1"/>
    </source>
</evidence>
<name>A0A7S0ZEG3_9RHOD</name>
<dbReference type="InterPro" id="IPR019319">
    <property type="entry name" value="Plg-R(KT)"/>
</dbReference>
<gene>
    <name evidence="3" type="ORF">TOLI1172_LOCUS3610</name>
</gene>
<dbReference type="PANTHER" id="PTHR13411:SF6">
    <property type="entry name" value="PLASMINOGEN RECEPTOR (KT)"/>
    <property type="match status" value="1"/>
</dbReference>
<keyword evidence="2" id="KW-1133">Transmembrane helix</keyword>
<feature type="region of interest" description="Disordered" evidence="1">
    <location>
        <begin position="47"/>
        <end position="72"/>
    </location>
</feature>
<evidence type="ECO:0000256" key="1">
    <source>
        <dbReference type="SAM" id="MobiDB-lite"/>
    </source>
</evidence>
<keyword evidence="2" id="KW-0472">Membrane</keyword>
<dbReference type="PANTHER" id="PTHR13411">
    <property type="entry name" value="PLASMINOGEN RECEPTOR (KT)"/>
    <property type="match status" value="1"/>
</dbReference>
<accession>A0A7S0ZEG3</accession>
<feature type="compositionally biased region" description="Basic residues" evidence="1">
    <location>
        <begin position="56"/>
        <end position="68"/>
    </location>
</feature>
<protein>
    <submittedName>
        <fullName evidence="3">Uncharacterized protein</fullName>
    </submittedName>
</protein>
<keyword evidence="2" id="KW-0812">Transmembrane</keyword>
<feature type="transmembrane region" description="Helical" evidence="2">
    <location>
        <begin position="177"/>
        <end position="198"/>
    </location>
</feature>
<sequence length="297" mass="33718">MRCVCPRENCRATQCFVCRVLHRLYTARFPRVGDSLTTTRENLMIAERSAHPFPNRPRRFTGSRRRRGNQSDYSRKIVQFQANLLGLSWWQISGTTSRKCANNGHDVLGVDEHHGIGYSDYHLYKKFTMGSVTSKLEQQKQSLADSIKANVEEDITRRMMLQREVQMAVNIAMARDTIYIFGSLWLTLVSGLTIAKLMKKPVPIFAGIPVVMGAITLGNLADMAYGTKMARVMKEAAHLMDNEKPRFVPMPQAPFARFYTAEDRSMFYDTATAVGDLAPYSAITRWFVPKSKPSMSE</sequence>
<evidence type="ECO:0000256" key="2">
    <source>
        <dbReference type="SAM" id="Phobius"/>
    </source>
</evidence>
<reference evidence="3" key="1">
    <citation type="submission" date="2021-01" db="EMBL/GenBank/DDBJ databases">
        <authorList>
            <person name="Corre E."/>
            <person name="Pelletier E."/>
            <person name="Niang G."/>
            <person name="Scheremetjew M."/>
            <person name="Finn R."/>
            <person name="Kale V."/>
            <person name="Holt S."/>
            <person name="Cochrane G."/>
            <person name="Meng A."/>
            <person name="Brown T."/>
            <person name="Cohen L."/>
        </authorList>
    </citation>
    <scope>NUCLEOTIDE SEQUENCE</scope>
    <source>
        <strain evidence="3">CCMP3278</strain>
    </source>
</reference>
<dbReference type="AlphaFoldDB" id="A0A7S0ZEG3"/>
<feature type="transmembrane region" description="Helical" evidence="2">
    <location>
        <begin position="204"/>
        <end position="225"/>
    </location>
</feature>
<dbReference type="GO" id="GO:0005886">
    <property type="term" value="C:plasma membrane"/>
    <property type="evidence" value="ECO:0007669"/>
    <property type="project" value="InterPro"/>
</dbReference>
<organism evidence="3">
    <name type="scientific">Timspurckia oligopyrenoides</name>
    <dbReference type="NCBI Taxonomy" id="708627"/>
    <lineage>
        <taxon>Eukaryota</taxon>
        <taxon>Rhodophyta</taxon>
        <taxon>Bangiophyceae</taxon>
        <taxon>Porphyridiales</taxon>
        <taxon>Porphyridiaceae</taxon>
        <taxon>Timspurckia</taxon>
    </lineage>
</organism>